<comment type="caution">
    <text evidence="1">The sequence shown here is derived from an EMBL/GenBank/DDBJ whole genome shotgun (WGS) entry which is preliminary data.</text>
</comment>
<evidence type="ECO:0000313" key="2">
    <source>
        <dbReference type="Proteomes" id="UP000540787"/>
    </source>
</evidence>
<proteinExistence type="predicted"/>
<dbReference type="Proteomes" id="UP000540787">
    <property type="component" value="Unassembled WGS sequence"/>
</dbReference>
<dbReference type="RefSeq" id="WP_183554799.1">
    <property type="nucleotide sequence ID" value="NZ_JACHBX010000002.1"/>
</dbReference>
<evidence type="ECO:0000313" key="1">
    <source>
        <dbReference type="EMBL" id="MBB6134342.1"/>
    </source>
</evidence>
<organism evidence="1 2">
    <name type="scientific">Massilia aurea</name>
    <dbReference type="NCBI Taxonomy" id="373040"/>
    <lineage>
        <taxon>Bacteria</taxon>
        <taxon>Pseudomonadati</taxon>
        <taxon>Pseudomonadota</taxon>
        <taxon>Betaproteobacteria</taxon>
        <taxon>Burkholderiales</taxon>
        <taxon>Oxalobacteraceae</taxon>
        <taxon>Telluria group</taxon>
        <taxon>Massilia</taxon>
    </lineage>
</organism>
<dbReference type="SUPFAM" id="SSF53756">
    <property type="entry name" value="UDP-Glycosyltransferase/glycogen phosphorylase"/>
    <property type="match status" value="1"/>
</dbReference>
<dbReference type="AlphaFoldDB" id="A0A7W9X0S1"/>
<protein>
    <submittedName>
        <fullName evidence="1">Glycosyltransferase involved in cell wall biosynthesis</fullName>
    </submittedName>
</protein>
<name>A0A7W9X0S1_9BURK</name>
<gene>
    <name evidence="1" type="ORF">HD842_002484</name>
</gene>
<accession>A0A7W9X0S1</accession>
<sequence length="409" mass="45319">MSGQMQAHAALLVKRIRRNIYFLWRHHGPVFLPRGFSGVLRGSSRPVRRVALVIKGKNAHPATAHIRVLRAFRMLGQRMSVDSRAVTAAWLLNGGAAQVDAVLVQRDALPPEMTNALIDTLRSANLPLIYEIDDWLWNLPADHLDHGIKEAHKGSMQQLARAAAMVTVSTGRLAEILQSIGCTVTILPNGLDETIWADPLPASFVEKIGKDNGLMSPNLKLLYMGTISHSHDLQLIFPAVERLRQDYPDLEIIQIGGGALLPGARDIAPPEGEYPEFVRWFRAVCSYMTMAIAPLRDNEFNSAKSDIKTLDYGFGLVPAIYSNVGPYADSVLHGVTGLLCENTADGWHGAMDLMLRNEAMRSTIKANALENASHRRLSAEVLTQWEDILTRLFSEQSPRPDRPLHRPLS</sequence>
<dbReference type="EMBL" id="JACHBX010000002">
    <property type="protein sequence ID" value="MBB6134342.1"/>
    <property type="molecule type" value="Genomic_DNA"/>
</dbReference>
<dbReference type="GO" id="GO:0016740">
    <property type="term" value="F:transferase activity"/>
    <property type="evidence" value="ECO:0007669"/>
    <property type="project" value="UniProtKB-KW"/>
</dbReference>
<keyword evidence="2" id="KW-1185">Reference proteome</keyword>
<reference evidence="1 2" key="1">
    <citation type="submission" date="2020-08" db="EMBL/GenBank/DDBJ databases">
        <title>The Agave Microbiome: Exploring the role of microbial communities in plant adaptations to desert environments.</title>
        <authorList>
            <person name="Partida-Martinez L.P."/>
        </authorList>
    </citation>
    <scope>NUCLEOTIDE SEQUENCE [LARGE SCALE GENOMIC DNA]</scope>
    <source>
        <strain evidence="1 2">AT3.2</strain>
    </source>
</reference>
<keyword evidence="1" id="KW-0808">Transferase</keyword>
<dbReference type="Gene3D" id="3.40.50.2000">
    <property type="entry name" value="Glycogen Phosphorylase B"/>
    <property type="match status" value="1"/>
</dbReference>